<name>A0A0L0V693_9BASI</name>
<organism evidence="1 2">
    <name type="scientific">Puccinia striiformis f. sp. tritici PST-78</name>
    <dbReference type="NCBI Taxonomy" id="1165861"/>
    <lineage>
        <taxon>Eukaryota</taxon>
        <taxon>Fungi</taxon>
        <taxon>Dikarya</taxon>
        <taxon>Basidiomycota</taxon>
        <taxon>Pucciniomycotina</taxon>
        <taxon>Pucciniomycetes</taxon>
        <taxon>Pucciniales</taxon>
        <taxon>Pucciniaceae</taxon>
        <taxon>Puccinia</taxon>
    </lineage>
</organism>
<dbReference type="AlphaFoldDB" id="A0A0L0V693"/>
<reference evidence="2" key="1">
    <citation type="submission" date="2014-03" db="EMBL/GenBank/DDBJ databases">
        <title>The Genome Sequence of Puccinia striiformis f. sp. tritici PST-78.</title>
        <authorList>
            <consortium name="The Broad Institute Genome Sequencing Platform"/>
            <person name="Cuomo C."/>
            <person name="Hulbert S."/>
            <person name="Chen X."/>
            <person name="Walker B."/>
            <person name="Young S.K."/>
            <person name="Zeng Q."/>
            <person name="Gargeya S."/>
            <person name="Fitzgerald M."/>
            <person name="Haas B."/>
            <person name="Abouelleil A."/>
            <person name="Alvarado L."/>
            <person name="Arachchi H.M."/>
            <person name="Berlin A.M."/>
            <person name="Chapman S.B."/>
            <person name="Goldberg J."/>
            <person name="Griggs A."/>
            <person name="Gujja S."/>
            <person name="Hansen M."/>
            <person name="Howarth C."/>
            <person name="Imamovic A."/>
            <person name="Larimer J."/>
            <person name="McCowan C."/>
            <person name="Montmayeur A."/>
            <person name="Murphy C."/>
            <person name="Neiman D."/>
            <person name="Pearson M."/>
            <person name="Priest M."/>
            <person name="Roberts A."/>
            <person name="Saif S."/>
            <person name="Shea T."/>
            <person name="Sisk P."/>
            <person name="Sykes S."/>
            <person name="Wortman J."/>
            <person name="Nusbaum C."/>
            <person name="Birren B."/>
        </authorList>
    </citation>
    <scope>NUCLEOTIDE SEQUENCE [LARGE SCALE GENOMIC DNA]</scope>
    <source>
        <strain evidence="2">race PST-78</strain>
    </source>
</reference>
<dbReference type="EMBL" id="AJIL01000110">
    <property type="protein sequence ID" value="KNE94711.1"/>
    <property type="molecule type" value="Genomic_DNA"/>
</dbReference>
<comment type="caution">
    <text evidence="1">The sequence shown here is derived from an EMBL/GenBank/DDBJ whole genome shotgun (WGS) entry which is preliminary data.</text>
</comment>
<proteinExistence type="predicted"/>
<dbReference type="Proteomes" id="UP000054564">
    <property type="component" value="Unassembled WGS sequence"/>
</dbReference>
<sequence length="96" mass="10936">MPCTGSDLQRETLRSTLEISACGVSDFEFDVLRAHPRETTQSVLQTQQTHLELARAPLISLHPVRNQPKLDTLAIKQTKSINRRYRRCHGITVVRV</sequence>
<evidence type="ECO:0000313" key="1">
    <source>
        <dbReference type="EMBL" id="KNE94711.1"/>
    </source>
</evidence>
<keyword evidence="2" id="KW-1185">Reference proteome</keyword>
<accession>A0A0L0V693</accession>
<evidence type="ECO:0000313" key="2">
    <source>
        <dbReference type="Proteomes" id="UP000054564"/>
    </source>
</evidence>
<gene>
    <name evidence="1" type="ORF">PSTG_11899</name>
</gene>
<protein>
    <submittedName>
        <fullName evidence="1">Uncharacterized protein</fullName>
    </submittedName>
</protein>